<dbReference type="Pfam" id="PF00403">
    <property type="entry name" value="HMA"/>
    <property type="match status" value="1"/>
</dbReference>
<dbReference type="InterPro" id="IPR036163">
    <property type="entry name" value="HMA_dom_sf"/>
</dbReference>
<dbReference type="InterPro" id="IPR006122">
    <property type="entry name" value="HMA_Cu_ion-bd"/>
</dbReference>
<evidence type="ECO:0000256" key="5">
    <source>
        <dbReference type="ARBA" id="ARBA00023008"/>
    </source>
</evidence>
<keyword evidence="9" id="KW-1185">Reference proteome</keyword>
<dbReference type="InterPro" id="IPR049740">
    <property type="entry name" value="CopZ"/>
</dbReference>
<dbReference type="PANTHER" id="PTHR46594">
    <property type="entry name" value="P-TYPE CATION-TRANSPORTING ATPASE"/>
    <property type="match status" value="1"/>
</dbReference>
<dbReference type="Proteomes" id="UP000823486">
    <property type="component" value="Unassembled WGS sequence"/>
</dbReference>
<proteinExistence type="predicted"/>
<dbReference type="InterPro" id="IPR006121">
    <property type="entry name" value="HMA_dom"/>
</dbReference>
<dbReference type="CDD" id="cd00371">
    <property type="entry name" value="HMA"/>
    <property type="match status" value="1"/>
</dbReference>
<dbReference type="PROSITE" id="PS01047">
    <property type="entry name" value="HMA_1"/>
    <property type="match status" value="1"/>
</dbReference>
<evidence type="ECO:0000313" key="8">
    <source>
        <dbReference type="EMBL" id="MBM7694218.1"/>
    </source>
</evidence>
<dbReference type="RefSeq" id="WP_204546122.1">
    <property type="nucleotide sequence ID" value="NZ_JAFBFI010000019.1"/>
</dbReference>
<evidence type="ECO:0000256" key="6">
    <source>
        <dbReference type="ARBA" id="ARBA00023186"/>
    </source>
</evidence>
<keyword evidence="6" id="KW-0143">Chaperone</keyword>
<evidence type="ECO:0000256" key="4">
    <source>
        <dbReference type="ARBA" id="ARBA00022723"/>
    </source>
</evidence>
<evidence type="ECO:0000313" key="9">
    <source>
        <dbReference type="Proteomes" id="UP000823486"/>
    </source>
</evidence>
<accession>A0ABS2QM23</accession>
<dbReference type="SUPFAM" id="SSF55008">
    <property type="entry name" value="HMA, heavy metal-associated domain"/>
    <property type="match status" value="1"/>
</dbReference>
<dbReference type="PANTHER" id="PTHR46594:SF4">
    <property type="entry name" value="P-TYPE CATION-TRANSPORTING ATPASE"/>
    <property type="match status" value="1"/>
</dbReference>
<keyword evidence="5" id="KW-0186">Copper</keyword>
<dbReference type="NCBIfam" id="NF033795">
    <property type="entry name" value="chaper_CopZ_Bs"/>
    <property type="match status" value="1"/>
</dbReference>
<evidence type="ECO:0000256" key="1">
    <source>
        <dbReference type="ARBA" id="ARBA00004496"/>
    </source>
</evidence>
<name>A0ABS2QM23_9BACI</name>
<organism evidence="8 9">
    <name type="scientific">Peribacillus deserti</name>
    <dbReference type="NCBI Taxonomy" id="673318"/>
    <lineage>
        <taxon>Bacteria</taxon>
        <taxon>Bacillati</taxon>
        <taxon>Bacillota</taxon>
        <taxon>Bacilli</taxon>
        <taxon>Bacillales</taxon>
        <taxon>Bacillaceae</taxon>
        <taxon>Peribacillus</taxon>
    </lineage>
</organism>
<evidence type="ECO:0000256" key="2">
    <source>
        <dbReference type="ARBA" id="ARBA00015313"/>
    </source>
</evidence>
<dbReference type="NCBIfam" id="TIGR00003">
    <property type="entry name" value="copper ion binding protein"/>
    <property type="match status" value="1"/>
</dbReference>
<protein>
    <recommendedName>
        <fullName evidence="2">Copper chaperone CopZ</fullName>
    </recommendedName>
</protein>
<evidence type="ECO:0000256" key="3">
    <source>
        <dbReference type="ARBA" id="ARBA00022490"/>
    </source>
</evidence>
<feature type="domain" description="HMA" evidence="7">
    <location>
        <begin position="2"/>
        <end position="68"/>
    </location>
</feature>
<dbReference type="PROSITE" id="PS50846">
    <property type="entry name" value="HMA_2"/>
    <property type="match status" value="1"/>
</dbReference>
<gene>
    <name evidence="8" type="ORF">JOC77_003662</name>
</gene>
<reference evidence="8 9" key="1">
    <citation type="submission" date="2021-01" db="EMBL/GenBank/DDBJ databases">
        <title>Genomic Encyclopedia of Type Strains, Phase IV (KMG-IV): sequencing the most valuable type-strain genomes for metagenomic binning, comparative biology and taxonomic classification.</title>
        <authorList>
            <person name="Goeker M."/>
        </authorList>
    </citation>
    <scope>NUCLEOTIDE SEQUENCE [LARGE SCALE GENOMIC DNA]</scope>
    <source>
        <strain evidence="8 9">DSM 105482</strain>
    </source>
</reference>
<dbReference type="InterPro" id="IPR000428">
    <property type="entry name" value="Cu-bd"/>
</dbReference>
<sequence length="73" mass="8140">MEKTTLDVKGMTCKHCVIAVEDSLSNLEGVNQVTVHLPEERVDVEFDPDTVSEGKMKEAIEKQGYEVVGYNLI</sequence>
<evidence type="ECO:0000259" key="7">
    <source>
        <dbReference type="PROSITE" id="PS50846"/>
    </source>
</evidence>
<dbReference type="Gene3D" id="3.30.70.100">
    <property type="match status" value="1"/>
</dbReference>
<keyword evidence="3" id="KW-0963">Cytoplasm</keyword>
<keyword evidence="4" id="KW-0479">Metal-binding</keyword>
<dbReference type="PRINTS" id="PR00944">
    <property type="entry name" value="CUEXPORT"/>
</dbReference>
<dbReference type="InterPro" id="IPR017969">
    <property type="entry name" value="Heavy-metal-associated_CS"/>
</dbReference>
<dbReference type="EMBL" id="JAFBFI010000019">
    <property type="protein sequence ID" value="MBM7694218.1"/>
    <property type="molecule type" value="Genomic_DNA"/>
</dbReference>
<comment type="subcellular location">
    <subcellularLocation>
        <location evidence="1">Cytoplasm</location>
    </subcellularLocation>
</comment>
<comment type="caution">
    <text evidence="8">The sequence shown here is derived from an EMBL/GenBank/DDBJ whole genome shotgun (WGS) entry which is preliminary data.</text>
</comment>